<dbReference type="GO" id="GO:0008483">
    <property type="term" value="F:transaminase activity"/>
    <property type="evidence" value="ECO:0007669"/>
    <property type="project" value="UniProtKB-KW"/>
</dbReference>
<dbReference type="STRING" id="1678841.TBC1_11162"/>
<dbReference type="InterPro" id="IPR015421">
    <property type="entry name" value="PyrdxlP-dep_Trfase_major"/>
</dbReference>
<dbReference type="CDD" id="cd00610">
    <property type="entry name" value="OAT_like"/>
    <property type="match status" value="1"/>
</dbReference>
<keyword evidence="2 6" id="KW-0032">Aminotransferase</keyword>
<dbReference type="Pfam" id="PF00202">
    <property type="entry name" value="Aminotran_3"/>
    <property type="match status" value="2"/>
</dbReference>
<evidence type="ECO:0000256" key="4">
    <source>
        <dbReference type="ARBA" id="ARBA00022898"/>
    </source>
</evidence>
<dbReference type="InterPro" id="IPR050103">
    <property type="entry name" value="Class-III_PLP-dep_AT"/>
</dbReference>
<evidence type="ECO:0000256" key="1">
    <source>
        <dbReference type="ARBA" id="ARBA00001933"/>
    </source>
</evidence>
<dbReference type="GO" id="GO:0030170">
    <property type="term" value="F:pyridoxal phosphate binding"/>
    <property type="evidence" value="ECO:0007669"/>
    <property type="project" value="InterPro"/>
</dbReference>
<comment type="similarity">
    <text evidence="5">Belongs to the class-III pyridoxal-phosphate-dependent aminotransferase family.</text>
</comment>
<proteinExistence type="inferred from homology"/>
<evidence type="ECO:0000256" key="2">
    <source>
        <dbReference type="ARBA" id="ARBA00022576"/>
    </source>
</evidence>
<gene>
    <name evidence="6" type="ORF">TBC1_11162</name>
</gene>
<evidence type="ECO:0000313" key="6">
    <source>
        <dbReference type="EMBL" id="GAP42034.1"/>
    </source>
</evidence>
<dbReference type="Gene3D" id="3.40.640.10">
    <property type="entry name" value="Type I PLP-dependent aspartate aminotransferase-like (Major domain)"/>
    <property type="match status" value="1"/>
</dbReference>
<reference evidence="6" key="1">
    <citation type="journal article" date="2015" name="Genome Announc.">
        <title>Draft Genome Sequence of Bacteroidales Strain TBC1, a Novel Isolate from a Methanogenic Wastewater Treatment System.</title>
        <authorList>
            <person name="Tourlousse D.M."/>
            <person name="Matsuura N."/>
            <person name="Sun L."/>
            <person name="Toyonaga M."/>
            <person name="Kuroda K."/>
            <person name="Ohashi A."/>
            <person name="Cruz R."/>
            <person name="Yamaguchi T."/>
            <person name="Sekiguchi Y."/>
        </authorList>
    </citation>
    <scope>NUCLEOTIDE SEQUENCE [LARGE SCALE GENOMIC DNA]</scope>
    <source>
        <strain evidence="6">TBC1</strain>
    </source>
</reference>
<name>A0A0S7BV60_9BACT</name>
<keyword evidence="3 6" id="KW-0808">Transferase</keyword>
<dbReference type="AlphaFoldDB" id="A0A0S7BV60"/>
<dbReference type="PANTHER" id="PTHR11986:SF79">
    <property type="entry name" value="ACETYLORNITHINE AMINOTRANSFERASE, MITOCHONDRIAL"/>
    <property type="match status" value="1"/>
</dbReference>
<comment type="cofactor">
    <cofactor evidence="1">
        <name>pyridoxal 5'-phosphate</name>
        <dbReference type="ChEBI" id="CHEBI:597326"/>
    </cofactor>
</comment>
<dbReference type="SUPFAM" id="SSF53383">
    <property type="entry name" value="PLP-dependent transferases"/>
    <property type="match status" value="1"/>
</dbReference>
<dbReference type="Gene3D" id="3.90.1150.10">
    <property type="entry name" value="Aspartate Aminotransferase, domain 1"/>
    <property type="match status" value="1"/>
</dbReference>
<dbReference type="OrthoDB" id="9801052at2"/>
<evidence type="ECO:0000256" key="3">
    <source>
        <dbReference type="ARBA" id="ARBA00022679"/>
    </source>
</evidence>
<dbReference type="PANTHER" id="PTHR11986">
    <property type="entry name" value="AMINOTRANSFERASE CLASS III"/>
    <property type="match status" value="1"/>
</dbReference>
<dbReference type="InterPro" id="IPR015422">
    <property type="entry name" value="PyrdxlP-dep_Trfase_small"/>
</dbReference>
<dbReference type="EMBL" id="DF968182">
    <property type="protein sequence ID" value="GAP42034.1"/>
    <property type="molecule type" value="Genomic_DNA"/>
</dbReference>
<keyword evidence="7" id="KW-1185">Reference proteome</keyword>
<dbReference type="InterPro" id="IPR005814">
    <property type="entry name" value="Aminotrans_3"/>
</dbReference>
<sequence>MLLFIDQPKFSKYFMKNIIWSTGHMLRYNDIVDADNCYVYDRNGQRMIDLESGVWCTCLGHNNKRINTVITEQINRISHTGFCYCHPAVAETAEKILSITNMPDGGCEFLSSGSEAVEYGMRIARALSRKPLALSYTDAYFGTYGDAALKDSRNWFVYDRFDCSCSKTGNGCSGDCSRFEEIPFENIGIFILEPGSSMGLVRFPEQSLVEKIAGIVQANGGIVISNEVTTGIGRTGKWFGYQHYNIQPDIIAMGKGLGNGYPVSAVAVSERIMKELASGSFHYSQSHQNDPLGAVVAGEVIDIIQESDLIWGAAFKGEYLLECLRGLKEEMPLISDVRGRGLMLAIEFKHSTDIINSELLKRGFITGRRPNAEVLRLDPALTIEKATIDHFVTALREILSGTGGEASPQDIMYKQTDKIQA</sequence>
<dbReference type="InterPro" id="IPR015424">
    <property type="entry name" value="PyrdxlP-dep_Trfase"/>
</dbReference>
<evidence type="ECO:0000313" key="7">
    <source>
        <dbReference type="Proteomes" id="UP000053091"/>
    </source>
</evidence>
<organism evidence="6">
    <name type="scientific">Lentimicrobium saccharophilum</name>
    <dbReference type="NCBI Taxonomy" id="1678841"/>
    <lineage>
        <taxon>Bacteria</taxon>
        <taxon>Pseudomonadati</taxon>
        <taxon>Bacteroidota</taxon>
        <taxon>Bacteroidia</taxon>
        <taxon>Bacteroidales</taxon>
        <taxon>Lentimicrobiaceae</taxon>
        <taxon>Lentimicrobium</taxon>
    </lineage>
</organism>
<dbReference type="Proteomes" id="UP000053091">
    <property type="component" value="Unassembled WGS sequence"/>
</dbReference>
<dbReference type="PIRSF" id="PIRSF000521">
    <property type="entry name" value="Transaminase_4ab_Lys_Orn"/>
    <property type="match status" value="1"/>
</dbReference>
<protein>
    <submittedName>
        <fullName evidence="6">4-aminobutyrate aminotransferase</fullName>
    </submittedName>
</protein>
<keyword evidence="4 5" id="KW-0663">Pyridoxal phosphate</keyword>
<dbReference type="GO" id="GO:0042802">
    <property type="term" value="F:identical protein binding"/>
    <property type="evidence" value="ECO:0007669"/>
    <property type="project" value="TreeGrafter"/>
</dbReference>
<dbReference type="PATRIC" id="fig|1678841.3.peg.194"/>
<evidence type="ECO:0000256" key="5">
    <source>
        <dbReference type="RuleBase" id="RU003560"/>
    </source>
</evidence>
<accession>A0A0S7BV60</accession>